<sequence>MFLDDAQQCMKVIDHRQREIIMLLRRPALGPMTPARHFRNRYKPSVIVQHLRKQAAIQLWSYAMLELRLFTLSLEVDSRYPSFRSTSFSYPDLVPDISSSLLTSPSMDAT</sequence>
<name>A0A8H7EE76_9PLEO</name>
<dbReference type="Proteomes" id="UP000596902">
    <property type="component" value="Unassembled WGS sequence"/>
</dbReference>
<dbReference type="GeneID" id="62207388"/>
<dbReference type="EMBL" id="JAAABM010000015">
    <property type="protein sequence ID" value="KAF7672662.1"/>
    <property type="molecule type" value="Genomic_DNA"/>
</dbReference>
<evidence type="ECO:0000313" key="1">
    <source>
        <dbReference type="EMBL" id="KAF7672662.1"/>
    </source>
</evidence>
<comment type="caution">
    <text evidence="1">The sequence shown here is derived from an EMBL/GenBank/DDBJ whole genome shotgun (WGS) entry which is preliminary data.</text>
</comment>
<reference evidence="1" key="2">
    <citation type="submission" date="2020-08" db="EMBL/GenBank/DDBJ databases">
        <title>Draft Genome Sequence of Cumin Blight Pathogen Alternaria burnsii.</title>
        <authorList>
            <person name="Feng Z."/>
        </authorList>
    </citation>
    <scope>NUCLEOTIDE SEQUENCE</scope>
    <source>
        <strain evidence="1">CBS107.38</strain>
    </source>
</reference>
<proteinExistence type="predicted"/>
<organism evidence="1 2">
    <name type="scientific">Alternaria burnsii</name>
    <dbReference type="NCBI Taxonomy" id="1187904"/>
    <lineage>
        <taxon>Eukaryota</taxon>
        <taxon>Fungi</taxon>
        <taxon>Dikarya</taxon>
        <taxon>Ascomycota</taxon>
        <taxon>Pezizomycotina</taxon>
        <taxon>Dothideomycetes</taxon>
        <taxon>Pleosporomycetidae</taxon>
        <taxon>Pleosporales</taxon>
        <taxon>Pleosporineae</taxon>
        <taxon>Pleosporaceae</taxon>
        <taxon>Alternaria</taxon>
        <taxon>Alternaria sect. Alternaria</taxon>
    </lineage>
</organism>
<gene>
    <name evidence="1" type="ORF">GT037_009163</name>
</gene>
<reference evidence="1" key="1">
    <citation type="submission" date="2020-01" db="EMBL/GenBank/DDBJ databases">
        <authorList>
            <person name="Feng Z.H.Z."/>
        </authorList>
    </citation>
    <scope>NUCLEOTIDE SEQUENCE</scope>
    <source>
        <strain evidence="1">CBS107.38</strain>
    </source>
</reference>
<keyword evidence="2" id="KW-1185">Reference proteome</keyword>
<evidence type="ECO:0000313" key="2">
    <source>
        <dbReference type="Proteomes" id="UP000596902"/>
    </source>
</evidence>
<dbReference type="AlphaFoldDB" id="A0A8H7EE76"/>
<accession>A0A8H7EE76</accession>
<dbReference type="RefSeq" id="XP_038783012.1">
    <property type="nucleotide sequence ID" value="XM_038934210.1"/>
</dbReference>
<protein>
    <submittedName>
        <fullName evidence="1">Uncharacterized protein</fullName>
    </submittedName>
</protein>